<proteinExistence type="inferred from homology"/>
<dbReference type="HAMAP" id="MF_01341">
    <property type="entry name" value="Ribosomal_uL15"/>
    <property type="match status" value="1"/>
</dbReference>
<reference evidence="5 6" key="1">
    <citation type="submission" date="2017-08" db="EMBL/GenBank/DDBJ databases">
        <title>Acidophilic green algal genome provides insights into adaptation to an acidic environment.</title>
        <authorList>
            <person name="Hirooka S."/>
            <person name="Hirose Y."/>
            <person name="Kanesaki Y."/>
            <person name="Higuchi S."/>
            <person name="Fujiwara T."/>
            <person name="Onuma R."/>
            <person name="Era A."/>
            <person name="Ohbayashi R."/>
            <person name="Uzuka A."/>
            <person name="Nozaki H."/>
            <person name="Yoshikawa H."/>
            <person name="Miyagishima S.Y."/>
        </authorList>
    </citation>
    <scope>NUCLEOTIDE SEQUENCE [LARGE SCALE GENOMIC DNA]</scope>
    <source>
        <strain evidence="5 6">NIES-2499</strain>
    </source>
</reference>
<keyword evidence="2" id="KW-0689">Ribosomal protein</keyword>
<dbReference type="PANTHER" id="PTHR12934:SF11">
    <property type="entry name" value="LARGE RIBOSOMAL SUBUNIT PROTEIN UL15M"/>
    <property type="match status" value="1"/>
</dbReference>
<evidence type="ECO:0000256" key="4">
    <source>
        <dbReference type="SAM" id="MobiDB-lite"/>
    </source>
</evidence>
<organism evidence="5 6">
    <name type="scientific">Chlamydomonas eustigma</name>
    <dbReference type="NCBI Taxonomy" id="1157962"/>
    <lineage>
        <taxon>Eukaryota</taxon>
        <taxon>Viridiplantae</taxon>
        <taxon>Chlorophyta</taxon>
        <taxon>core chlorophytes</taxon>
        <taxon>Chlorophyceae</taxon>
        <taxon>CS clade</taxon>
        <taxon>Chlamydomonadales</taxon>
        <taxon>Chlamydomonadaceae</taxon>
        <taxon>Chlamydomonas</taxon>
    </lineage>
</organism>
<dbReference type="Proteomes" id="UP000232323">
    <property type="component" value="Unassembled WGS sequence"/>
</dbReference>
<evidence type="ECO:0000256" key="3">
    <source>
        <dbReference type="ARBA" id="ARBA00023274"/>
    </source>
</evidence>
<dbReference type="GO" id="GO:0003735">
    <property type="term" value="F:structural constituent of ribosome"/>
    <property type="evidence" value="ECO:0007669"/>
    <property type="project" value="InterPro"/>
</dbReference>
<dbReference type="InterPro" id="IPR036227">
    <property type="entry name" value="Ribosomal_uL15/eL18_sf"/>
</dbReference>
<evidence type="ECO:0000256" key="1">
    <source>
        <dbReference type="ARBA" id="ARBA00007320"/>
    </source>
</evidence>
<dbReference type="PANTHER" id="PTHR12934">
    <property type="entry name" value="50S RIBOSOMAL PROTEIN L15"/>
    <property type="match status" value="1"/>
</dbReference>
<dbReference type="STRING" id="1157962.A0A250XS10"/>
<keyword evidence="3" id="KW-0687">Ribonucleoprotein</keyword>
<protein>
    <recommendedName>
        <fullName evidence="7">Ribosomal protein L18e/L15P domain-containing protein</fullName>
    </recommendedName>
</protein>
<dbReference type="GO" id="GO:0006412">
    <property type="term" value="P:translation"/>
    <property type="evidence" value="ECO:0007669"/>
    <property type="project" value="InterPro"/>
</dbReference>
<evidence type="ECO:0008006" key="7">
    <source>
        <dbReference type="Google" id="ProtNLM"/>
    </source>
</evidence>
<dbReference type="OrthoDB" id="361383at2759"/>
<dbReference type="InterPro" id="IPR030878">
    <property type="entry name" value="Ribosomal_uL15"/>
</dbReference>
<dbReference type="AlphaFoldDB" id="A0A250XS10"/>
<gene>
    <name evidence="5" type="ORF">CEUSTIGMA_g13297.t1</name>
</gene>
<evidence type="ECO:0000313" key="6">
    <source>
        <dbReference type="Proteomes" id="UP000232323"/>
    </source>
</evidence>
<dbReference type="InterPro" id="IPR005749">
    <property type="entry name" value="Ribosomal_uL15_bac-type"/>
</dbReference>
<name>A0A250XS10_9CHLO</name>
<evidence type="ECO:0000256" key="2">
    <source>
        <dbReference type="ARBA" id="ARBA00022980"/>
    </source>
</evidence>
<feature type="region of interest" description="Disordered" evidence="4">
    <location>
        <begin position="32"/>
        <end position="53"/>
    </location>
</feature>
<comment type="caution">
    <text evidence="5">The sequence shown here is derived from an EMBL/GenBank/DDBJ whole genome shotgun (WGS) entry which is preliminary data.</text>
</comment>
<dbReference type="GO" id="GO:0005762">
    <property type="term" value="C:mitochondrial large ribosomal subunit"/>
    <property type="evidence" value="ECO:0007669"/>
    <property type="project" value="TreeGrafter"/>
</dbReference>
<sequence length="192" mass="21623">TYSPAYQRHFSSNVLVNLGNLRDNDLATKKRIRLGRGNGSRRGNYGGRGMNGQNARGGGHMLYDGGQLGLLKFPITRERPPYQVLYTQLGLSKLMEYIQLGLLSKEREITMKAPVHFPLHIKVTACDPETKKCIEANGGSVTRVYYEEEGLKAHLHPSLYTKKKLPFPRPAHSWHPKFDGQFDAIGEMPCKI</sequence>
<dbReference type="EMBL" id="BEGY01000200">
    <property type="protein sequence ID" value="GAX85881.1"/>
    <property type="molecule type" value="Genomic_DNA"/>
</dbReference>
<feature type="non-terminal residue" evidence="5">
    <location>
        <position position="1"/>
    </location>
</feature>
<accession>A0A250XS10</accession>
<evidence type="ECO:0000313" key="5">
    <source>
        <dbReference type="EMBL" id="GAX85881.1"/>
    </source>
</evidence>
<comment type="similarity">
    <text evidence="1">Belongs to the universal ribosomal protein uL15 family.</text>
</comment>
<feature type="compositionally biased region" description="Gly residues" evidence="4">
    <location>
        <begin position="36"/>
        <end position="53"/>
    </location>
</feature>
<dbReference type="SUPFAM" id="SSF52080">
    <property type="entry name" value="Ribosomal proteins L15p and L18e"/>
    <property type="match status" value="1"/>
</dbReference>
<keyword evidence="6" id="KW-1185">Reference proteome</keyword>